<feature type="transmembrane region" description="Helical" evidence="6">
    <location>
        <begin position="303"/>
        <end position="322"/>
    </location>
</feature>
<evidence type="ECO:0000256" key="3">
    <source>
        <dbReference type="ARBA" id="ARBA00022692"/>
    </source>
</evidence>
<dbReference type="PANTHER" id="PTHR31218">
    <property type="entry name" value="WAT1-RELATED PROTEIN"/>
    <property type="match status" value="1"/>
</dbReference>
<keyword evidence="4 6" id="KW-1133">Transmembrane helix</keyword>
<dbReference type="AlphaFoldDB" id="A0A7J6UZU8"/>
<evidence type="ECO:0000313" key="8">
    <source>
        <dbReference type="EMBL" id="KAF5178157.1"/>
    </source>
</evidence>
<feature type="domain" description="EamA" evidence="7">
    <location>
        <begin position="12"/>
        <end position="148"/>
    </location>
</feature>
<dbReference type="OrthoDB" id="1728340at2759"/>
<feature type="domain" description="EamA" evidence="7">
    <location>
        <begin position="182"/>
        <end position="320"/>
    </location>
</feature>
<name>A0A7J6UZU8_THATH</name>
<evidence type="ECO:0000256" key="1">
    <source>
        <dbReference type="ARBA" id="ARBA00004141"/>
    </source>
</evidence>
<keyword evidence="9" id="KW-1185">Reference proteome</keyword>
<comment type="caution">
    <text evidence="8">The sequence shown here is derived from an EMBL/GenBank/DDBJ whole genome shotgun (WGS) entry which is preliminary data.</text>
</comment>
<feature type="transmembrane region" description="Helical" evidence="6">
    <location>
        <begin position="246"/>
        <end position="265"/>
    </location>
</feature>
<keyword evidence="5 6" id="KW-0472">Membrane</keyword>
<proteinExistence type="inferred from homology"/>
<feature type="transmembrane region" description="Helical" evidence="6">
    <location>
        <begin position="37"/>
        <end position="59"/>
    </location>
</feature>
<dbReference type="InterPro" id="IPR030184">
    <property type="entry name" value="WAT1-related"/>
</dbReference>
<evidence type="ECO:0000256" key="2">
    <source>
        <dbReference type="ARBA" id="ARBA00007635"/>
    </source>
</evidence>
<feature type="transmembrane region" description="Helical" evidence="6">
    <location>
        <begin position="132"/>
        <end position="152"/>
    </location>
</feature>
<dbReference type="InterPro" id="IPR000620">
    <property type="entry name" value="EamA_dom"/>
</dbReference>
<organism evidence="8 9">
    <name type="scientific">Thalictrum thalictroides</name>
    <name type="common">Rue-anemone</name>
    <name type="synonym">Anemone thalictroides</name>
    <dbReference type="NCBI Taxonomy" id="46969"/>
    <lineage>
        <taxon>Eukaryota</taxon>
        <taxon>Viridiplantae</taxon>
        <taxon>Streptophyta</taxon>
        <taxon>Embryophyta</taxon>
        <taxon>Tracheophyta</taxon>
        <taxon>Spermatophyta</taxon>
        <taxon>Magnoliopsida</taxon>
        <taxon>Ranunculales</taxon>
        <taxon>Ranunculaceae</taxon>
        <taxon>Thalictroideae</taxon>
        <taxon>Thalictrum</taxon>
    </lineage>
</organism>
<feature type="transmembrane region" description="Helical" evidence="6">
    <location>
        <begin position="212"/>
        <end position="234"/>
    </location>
</feature>
<gene>
    <name evidence="8" type="ORF">FRX31_032256</name>
</gene>
<reference evidence="8 9" key="1">
    <citation type="submission" date="2020-06" db="EMBL/GenBank/DDBJ databases">
        <title>Transcriptomic and genomic resources for Thalictrum thalictroides and T. hernandezii: Facilitating candidate gene discovery in an emerging model plant lineage.</title>
        <authorList>
            <person name="Arias T."/>
            <person name="Riano-Pachon D.M."/>
            <person name="Di Stilio V.S."/>
        </authorList>
    </citation>
    <scope>NUCLEOTIDE SEQUENCE [LARGE SCALE GENOMIC DNA]</scope>
    <source>
        <strain evidence="9">cv. WT478/WT964</strain>
        <tissue evidence="8">Leaves</tissue>
    </source>
</reference>
<comment type="similarity">
    <text evidence="2 6">Belongs to the drug/metabolite transporter (DMT) superfamily. Plant drug/metabolite exporter (P-DME) (TC 2.A.7.4) family.</text>
</comment>
<evidence type="ECO:0000256" key="4">
    <source>
        <dbReference type="ARBA" id="ARBA00022989"/>
    </source>
</evidence>
<feature type="transmembrane region" description="Helical" evidence="6">
    <location>
        <begin position="7"/>
        <end position="31"/>
    </location>
</feature>
<comment type="subcellular location">
    <subcellularLocation>
        <location evidence="1 6">Membrane</location>
        <topology evidence="1 6">Multi-pass membrane protein</topology>
    </subcellularLocation>
</comment>
<sequence length="342" mass="37709">MVTARTITPYAAMVVIQLAYGGSNILIKIALEKGLNQIVFIVYRHLVAVLVFGPMAYAFERNKRPPLSFANVLNIFLLASLGTTIHLNLYYVGLNYTSATVASALGSVIPALTFLLAVLLRMEKVMIRSVNSQMKVIGAVICIGGALTFTFWKGRYLFDGMTKTPLINIQYAKMSHQRDWIKGSALIITSNAAWSAWLILQAVICKIYPAQLSLNALICLFGSVQSCIVAVIFNRQPATWKLGWDLNLLTIIYCGTLNSGLVYYLQMWVISEKGPVFAAMFSPLLLVVVGIFSAIAFAEGLHIGSLVGAVFIIIGLYCVLWGKKKDDQVKEEPWSRESCVHL</sequence>
<dbReference type="InterPro" id="IPR037185">
    <property type="entry name" value="EmrE-like"/>
</dbReference>
<feature type="transmembrane region" description="Helical" evidence="6">
    <location>
        <begin position="180"/>
        <end position="200"/>
    </location>
</feature>
<evidence type="ECO:0000313" key="9">
    <source>
        <dbReference type="Proteomes" id="UP000554482"/>
    </source>
</evidence>
<dbReference type="Pfam" id="PF00892">
    <property type="entry name" value="EamA"/>
    <property type="match status" value="2"/>
</dbReference>
<protein>
    <recommendedName>
        <fullName evidence="6">WAT1-related protein</fullName>
    </recommendedName>
</protein>
<evidence type="ECO:0000259" key="7">
    <source>
        <dbReference type="Pfam" id="PF00892"/>
    </source>
</evidence>
<feature type="transmembrane region" description="Helical" evidence="6">
    <location>
        <begin position="277"/>
        <end position="297"/>
    </location>
</feature>
<feature type="transmembrane region" description="Helical" evidence="6">
    <location>
        <begin position="99"/>
        <end position="120"/>
    </location>
</feature>
<dbReference type="GO" id="GO:0022857">
    <property type="term" value="F:transmembrane transporter activity"/>
    <property type="evidence" value="ECO:0007669"/>
    <property type="project" value="InterPro"/>
</dbReference>
<evidence type="ECO:0000256" key="5">
    <source>
        <dbReference type="ARBA" id="ARBA00023136"/>
    </source>
</evidence>
<dbReference type="SUPFAM" id="SSF103481">
    <property type="entry name" value="Multidrug resistance efflux transporter EmrE"/>
    <property type="match status" value="2"/>
</dbReference>
<keyword evidence="3 6" id="KW-0812">Transmembrane</keyword>
<dbReference type="EMBL" id="JABWDY010040375">
    <property type="protein sequence ID" value="KAF5178157.1"/>
    <property type="molecule type" value="Genomic_DNA"/>
</dbReference>
<feature type="transmembrane region" description="Helical" evidence="6">
    <location>
        <begin position="71"/>
        <end position="93"/>
    </location>
</feature>
<accession>A0A7J6UZU8</accession>
<dbReference type="GO" id="GO:0016020">
    <property type="term" value="C:membrane"/>
    <property type="evidence" value="ECO:0007669"/>
    <property type="project" value="UniProtKB-SubCell"/>
</dbReference>
<evidence type="ECO:0000256" key="6">
    <source>
        <dbReference type="RuleBase" id="RU363077"/>
    </source>
</evidence>
<dbReference type="Proteomes" id="UP000554482">
    <property type="component" value="Unassembled WGS sequence"/>
</dbReference>